<dbReference type="CDD" id="cd04915">
    <property type="entry name" value="ACT_AK-Ectoine_2"/>
    <property type="match status" value="1"/>
</dbReference>
<dbReference type="PANTHER" id="PTHR21499">
    <property type="entry name" value="ASPARTATE KINASE"/>
    <property type="match status" value="1"/>
</dbReference>
<keyword evidence="5 10" id="KW-0418">Kinase</keyword>
<dbReference type="PANTHER" id="PTHR21499:SF3">
    <property type="entry name" value="ASPARTOKINASE"/>
    <property type="match status" value="1"/>
</dbReference>
<proteinExistence type="inferred from homology"/>
<dbReference type="EMBL" id="BAABLF010000006">
    <property type="protein sequence ID" value="GAA5189639.1"/>
    <property type="molecule type" value="Genomic_DNA"/>
</dbReference>
<reference evidence="11" key="1">
    <citation type="journal article" date="2019" name="Int. J. Syst. Evol. Microbiol.">
        <title>The Global Catalogue of Microorganisms (GCM) 10K type strain sequencing project: providing services to taxonomists for standard genome sequencing and annotation.</title>
        <authorList>
            <consortium name="The Broad Institute Genomics Platform"/>
            <consortium name="The Broad Institute Genome Sequencing Center for Infectious Disease"/>
            <person name="Wu L."/>
            <person name="Ma J."/>
        </authorList>
    </citation>
    <scope>NUCLEOTIDE SEQUENCE [LARGE SCALE GENOMIC DNA]</scope>
    <source>
        <strain evidence="11">JCM 18720</strain>
    </source>
</reference>
<dbReference type="GO" id="GO:0016301">
    <property type="term" value="F:kinase activity"/>
    <property type="evidence" value="ECO:0007669"/>
    <property type="project" value="UniProtKB-KW"/>
</dbReference>
<accession>A0ABP9S017</accession>
<evidence type="ECO:0000256" key="7">
    <source>
        <dbReference type="ARBA" id="ARBA00047872"/>
    </source>
</evidence>
<evidence type="ECO:0000256" key="4">
    <source>
        <dbReference type="ARBA" id="ARBA00022741"/>
    </source>
</evidence>
<evidence type="ECO:0000256" key="6">
    <source>
        <dbReference type="ARBA" id="ARBA00022840"/>
    </source>
</evidence>
<dbReference type="InterPro" id="IPR045865">
    <property type="entry name" value="ACT-like_dom_sf"/>
</dbReference>
<organism evidence="10 11">
    <name type="scientific">Ferrimonas gelatinilytica</name>
    <dbReference type="NCBI Taxonomy" id="1255257"/>
    <lineage>
        <taxon>Bacteria</taxon>
        <taxon>Pseudomonadati</taxon>
        <taxon>Pseudomonadota</taxon>
        <taxon>Gammaproteobacteria</taxon>
        <taxon>Alteromonadales</taxon>
        <taxon>Ferrimonadaceae</taxon>
        <taxon>Ferrimonas</taxon>
    </lineage>
</organism>
<evidence type="ECO:0000256" key="1">
    <source>
        <dbReference type="ARBA" id="ARBA00010122"/>
    </source>
</evidence>
<evidence type="ECO:0000256" key="5">
    <source>
        <dbReference type="ARBA" id="ARBA00022777"/>
    </source>
</evidence>
<dbReference type="CDD" id="cd04910">
    <property type="entry name" value="ACT_AK-Ectoine_1"/>
    <property type="match status" value="1"/>
</dbReference>
<dbReference type="Gene3D" id="3.30.2130.10">
    <property type="entry name" value="VC0802-like"/>
    <property type="match status" value="1"/>
</dbReference>
<dbReference type="EC" id="2.7.2.4" evidence="2"/>
<keyword evidence="3" id="KW-0808">Transferase</keyword>
<evidence type="ECO:0000256" key="3">
    <source>
        <dbReference type="ARBA" id="ARBA00022679"/>
    </source>
</evidence>
<dbReference type="SUPFAM" id="SSF53633">
    <property type="entry name" value="Carbamate kinase-like"/>
    <property type="match status" value="1"/>
</dbReference>
<keyword evidence="11" id="KW-1185">Reference proteome</keyword>
<comment type="caution">
    <text evidence="10">The sequence shown here is derived from an EMBL/GenBank/DDBJ whole genome shotgun (WGS) entry which is preliminary data.</text>
</comment>
<evidence type="ECO:0000256" key="2">
    <source>
        <dbReference type="ARBA" id="ARBA00013059"/>
    </source>
</evidence>
<comment type="similarity">
    <text evidence="1">Belongs to the aspartokinase family.</text>
</comment>
<dbReference type="InterPro" id="IPR054352">
    <property type="entry name" value="ACT_Aspartokinase"/>
</dbReference>
<dbReference type="Pfam" id="PF22468">
    <property type="entry name" value="ACT_9"/>
    <property type="match status" value="1"/>
</dbReference>
<keyword evidence="6" id="KW-0067">ATP-binding</keyword>
<dbReference type="Proteomes" id="UP001501600">
    <property type="component" value="Unassembled WGS sequence"/>
</dbReference>
<sequence>MSHTVEKIGGTSMSDYQAVLNNIIRPNQPDASLYGRIFVVSAYGGVTNALLEHKKTGEPGVFAHFASDDNHWSWVGALAKAGDAMQAINDRLFTDPSLQAQADQFITERIEGARSCMTDLLRLTSYGHFNLSGQLQTVRELLASLGEAHSAFNLALLLQAEGVNARFIDLTGWRDADLQPLDDKITQAFAEIDPGKELPIVTGYAQCQEGLMNTFDRGYSEMTFSRIASLTGAREAIIHKEYHLSSADPNIVGVDEAVPIGRTNYDVADQLANLGMEAIHPRAAKGLRKQGIPIRVKNTFEPDHSGTLIDTDYVSQEPCVEIIAGRQNVVAIELFDQDMAGERSIEPQIQAILEQFKVRVLGKDLNANSITHYVDAGLKKVRRVVEGLQQHFPGAEFSTRKVCIVSAIGSDMTIPGVLSRSVSALAEHDIGVVALQQTMRQVEIRFVIDDKEYAEAVKALHRCLIEPHNHEYAICAA</sequence>
<protein>
    <recommendedName>
        <fullName evidence="2">aspartate kinase</fullName>
        <ecNumber evidence="2">2.7.2.4</ecNumber>
    </recommendedName>
</protein>
<dbReference type="InterPro" id="IPR001048">
    <property type="entry name" value="Asp/Glu/Uridylate_kinase"/>
</dbReference>
<evidence type="ECO:0000313" key="11">
    <source>
        <dbReference type="Proteomes" id="UP001501600"/>
    </source>
</evidence>
<gene>
    <name evidence="10" type="ORF">GCM10025772_12490</name>
</gene>
<keyword evidence="4" id="KW-0547">Nucleotide-binding</keyword>
<feature type="domain" description="Aspartate/glutamate/uridylate kinase" evidence="8">
    <location>
        <begin position="4"/>
        <end position="298"/>
    </location>
</feature>
<evidence type="ECO:0000259" key="8">
    <source>
        <dbReference type="Pfam" id="PF00696"/>
    </source>
</evidence>
<dbReference type="Gene3D" id="3.40.1160.10">
    <property type="entry name" value="Acetylglutamate kinase-like"/>
    <property type="match status" value="1"/>
</dbReference>
<feature type="domain" description="Aspartokinase ACT" evidence="9">
    <location>
        <begin position="405"/>
        <end position="462"/>
    </location>
</feature>
<dbReference type="InterPro" id="IPR036393">
    <property type="entry name" value="AceGlu_kinase-like_sf"/>
</dbReference>
<evidence type="ECO:0000259" key="9">
    <source>
        <dbReference type="Pfam" id="PF22468"/>
    </source>
</evidence>
<dbReference type="CDD" id="cd04248">
    <property type="entry name" value="AAK_AK-Ectoine"/>
    <property type="match status" value="1"/>
</dbReference>
<dbReference type="RefSeq" id="WP_345316182.1">
    <property type="nucleotide sequence ID" value="NZ_BAABLF010000006.1"/>
</dbReference>
<comment type="catalytic activity">
    <reaction evidence="7">
        <text>L-aspartate + ATP = 4-phospho-L-aspartate + ADP</text>
        <dbReference type="Rhea" id="RHEA:23776"/>
        <dbReference type="ChEBI" id="CHEBI:29991"/>
        <dbReference type="ChEBI" id="CHEBI:30616"/>
        <dbReference type="ChEBI" id="CHEBI:57535"/>
        <dbReference type="ChEBI" id="CHEBI:456216"/>
        <dbReference type="EC" id="2.7.2.4"/>
    </reaction>
</comment>
<name>A0ABP9S017_9GAMM</name>
<dbReference type="SUPFAM" id="SSF55021">
    <property type="entry name" value="ACT-like"/>
    <property type="match status" value="1"/>
</dbReference>
<dbReference type="Pfam" id="PF00696">
    <property type="entry name" value="AA_kinase"/>
    <property type="match status" value="1"/>
</dbReference>
<evidence type="ECO:0000313" key="10">
    <source>
        <dbReference type="EMBL" id="GAA5189639.1"/>
    </source>
</evidence>
<dbReference type="NCBIfam" id="NF006614">
    <property type="entry name" value="PRK09181.1"/>
    <property type="match status" value="1"/>
</dbReference>
<dbReference type="InterPro" id="IPR041748">
    <property type="entry name" value="AK-Ectoine"/>
</dbReference>